<evidence type="ECO:0000313" key="9">
    <source>
        <dbReference type="EMBL" id="TSE26598.1"/>
    </source>
</evidence>
<keyword evidence="7" id="KW-0472">Membrane</keyword>
<dbReference type="InterPro" id="IPR027417">
    <property type="entry name" value="P-loop_NTPase"/>
</dbReference>
<evidence type="ECO:0000256" key="6">
    <source>
        <dbReference type="ARBA" id="ARBA00022840"/>
    </source>
</evidence>
<dbReference type="Pfam" id="PF08352">
    <property type="entry name" value="oligo_HPY"/>
    <property type="match status" value="2"/>
</dbReference>
<sequence>MSAPTDPTPLLQVRDLSVAFGAQPVVRGVSFDVAAGETVALVGESGSGKTVTALALMRLLPEVRVQGQVWLQGEEVLAAPERRLRALRGEAVAYVFQEPMTALNPLYPVGEQIAEALRAKRGLDARAAWARAEQVLAEVGLDEPSRRARQYPHQLSGGQRQRALIAMALALQPRLLVADEPTTALDASLRVQMLQLLHELRDRHRLAVLLITHDLHLVRRFADRVLVMQQGQVVESGPTHQLMAAPAHPYTQRLLASRPRRDPAWLRPAADDDAPVLTLHDVRVRYPVSKPGWRGWWQRGWFEAVRGVSATLRSGRTLAVLGESGSGKSTLALAALGLLPAEGDIRVMGQRWQGGAADRALRRHIQVVFQDPFSSLSPRLTLQQIVEEGLRVHEPELDAGQRRARVVQVLREVGLFDADMPPGDVAAWLQRYPHAFSGGQRQRIALARALVVRPRVLVLDEPTSALDVTVQQQVLQLLLRLQRELGLAYLLITHDVEVVQALAHEVLVMRAGQVLEAGPAEQVLQAARDPYTRTLLASALAMAPAPNAAAL</sequence>
<reference evidence="9 10" key="1">
    <citation type="submission" date="2019-07" db="EMBL/GenBank/DDBJ databases">
        <title>Tepidimonas aquatica CLN-1 draft genome.</title>
        <authorList>
            <person name="Da Costa M.S."/>
            <person name="Froufe H.J.C."/>
            <person name="Egas C."/>
            <person name="Albuquerque L."/>
        </authorList>
    </citation>
    <scope>NUCLEOTIDE SEQUENCE [LARGE SCALE GENOMIC DNA]</scope>
    <source>
        <strain evidence="9 10">CLN-1</strain>
    </source>
</reference>
<keyword evidence="4" id="KW-1003">Cell membrane</keyword>
<dbReference type="CDD" id="cd03257">
    <property type="entry name" value="ABC_NikE_OppD_transporters"/>
    <property type="match status" value="2"/>
</dbReference>
<dbReference type="GO" id="GO:0055085">
    <property type="term" value="P:transmembrane transport"/>
    <property type="evidence" value="ECO:0007669"/>
    <property type="project" value="UniProtKB-ARBA"/>
</dbReference>
<proteinExistence type="inferred from homology"/>
<evidence type="ECO:0000256" key="4">
    <source>
        <dbReference type="ARBA" id="ARBA00022475"/>
    </source>
</evidence>
<dbReference type="Proteomes" id="UP000318554">
    <property type="component" value="Unassembled WGS sequence"/>
</dbReference>
<evidence type="ECO:0000256" key="2">
    <source>
        <dbReference type="ARBA" id="ARBA00005417"/>
    </source>
</evidence>
<name>A0A554WSN3_9BURK</name>
<dbReference type="GO" id="GO:0016887">
    <property type="term" value="F:ATP hydrolysis activity"/>
    <property type="evidence" value="ECO:0007669"/>
    <property type="project" value="InterPro"/>
</dbReference>
<dbReference type="EC" id="3.6.3.-" evidence="9"/>
<dbReference type="PROSITE" id="PS00211">
    <property type="entry name" value="ABC_TRANSPORTER_1"/>
    <property type="match status" value="2"/>
</dbReference>
<accession>A0A554WSN3</accession>
<dbReference type="PANTHER" id="PTHR43297">
    <property type="entry name" value="OLIGOPEPTIDE TRANSPORT ATP-BINDING PROTEIN APPD"/>
    <property type="match status" value="1"/>
</dbReference>
<dbReference type="GO" id="GO:0005886">
    <property type="term" value="C:plasma membrane"/>
    <property type="evidence" value="ECO:0007669"/>
    <property type="project" value="UniProtKB-SubCell"/>
</dbReference>
<feature type="domain" description="ABC transporter" evidence="8">
    <location>
        <begin position="11"/>
        <end position="255"/>
    </location>
</feature>
<dbReference type="InterPro" id="IPR013563">
    <property type="entry name" value="Oligopep_ABC_C"/>
</dbReference>
<protein>
    <submittedName>
        <fullName evidence="9">Glutathione import ATP-binding protein GsiA</fullName>
        <ecNumber evidence="9">3.6.3.-</ecNumber>
    </submittedName>
</protein>
<dbReference type="InterPro" id="IPR003593">
    <property type="entry name" value="AAA+_ATPase"/>
</dbReference>
<dbReference type="InterPro" id="IPR050388">
    <property type="entry name" value="ABC_Ni/Peptide_Import"/>
</dbReference>
<dbReference type="NCBIfam" id="NF007739">
    <property type="entry name" value="PRK10419.1"/>
    <property type="match status" value="2"/>
</dbReference>
<dbReference type="GO" id="GO:0015833">
    <property type="term" value="P:peptide transport"/>
    <property type="evidence" value="ECO:0007669"/>
    <property type="project" value="InterPro"/>
</dbReference>
<dbReference type="FunFam" id="3.40.50.300:FF:000016">
    <property type="entry name" value="Oligopeptide ABC transporter ATP-binding component"/>
    <property type="match status" value="1"/>
</dbReference>
<organism evidence="9 10">
    <name type="scientific">Tepidimonas aquatica</name>
    <dbReference type="NCBI Taxonomy" id="247482"/>
    <lineage>
        <taxon>Bacteria</taxon>
        <taxon>Pseudomonadati</taxon>
        <taxon>Pseudomonadota</taxon>
        <taxon>Betaproteobacteria</taxon>
        <taxon>Burkholderiales</taxon>
        <taxon>Tepidimonas</taxon>
    </lineage>
</organism>
<keyword evidence="3" id="KW-0813">Transport</keyword>
<comment type="caution">
    <text evidence="9">The sequence shown here is derived from an EMBL/GenBank/DDBJ whole genome shotgun (WGS) entry which is preliminary data.</text>
</comment>
<evidence type="ECO:0000256" key="1">
    <source>
        <dbReference type="ARBA" id="ARBA00004417"/>
    </source>
</evidence>
<evidence type="ECO:0000256" key="3">
    <source>
        <dbReference type="ARBA" id="ARBA00022448"/>
    </source>
</evidence>
<dbReference type="InterPro" id="IPR003439">
    <property type="entry name" value="ABC_transporter-like_ATP-bd"/>
</dbReference>
<dbReference type="Gene3D" id="3.40.50.300">
    <property type="entry name" value="P-loop containing nucleotide triphosphate hydrolases"/>
    <property type="match status" value="2"/>
</dbReference>
<keyword evidence="6 9" id="KW-0067">ATP-binding</keyword>
<dbReference type="SUPFAM" id="SSF52540">
    <property type="entry name" value="P-loop containing nucleoside triphosphate hydrolases"/>
    <property type="match status" value="2"/>
</dbReference>
<evidence type="ECO:0000313" key="10">
    <source>
        <dbReference type="Proteomes" id="UP000318554"/>
    </source>
</evidence>
<evidence type="ECO:0000259" key="8">
    <source>
        <dbReference type="PROSITE" id="PS50893"/>
    </source>
</evidence>
<keyword evidence="5" id="KW-0547">Nucleotide-binding</keyword>
<keyword evidence="10" id="KW-1185">Reference proteome</keyword>
<dbReference type="Pfam" id="PF00005">
    <property type="entry name" value="ABC_tran"/>
    <property type="match status" value="2"/>
</dbReference>
<dbReference type="NCBIfam" id="NF008453">
    <property type="entry name" value="PRK11308.1"/>
    <property type="match status" value="2"/>
</dbReference>
<keyword evidence="9" id="KW-0378">Hydrolase</keyword>
<dbReference type="GO" id="GO:0005524">
    <property type="term" value="F:ATP binding"/>
    <property type="evidence" value="ECO:0007669"/>
    <property type="project" value="UniProtKB-KW"/>
</dbReference>
<comment type="similarity">
    <text evidence="2">Belongs to the ABC transporter superfamily.</text>
</comment>
<dbReference type="AlphaFoldDB" id="A0A554WSN3"/>
<evidence type="ECO:0000256" key="7">
    <source>
        <dbReference type="ARBA" id="ARBA00023136"/>
    </source>
</evidence>
<dbReference type="EMBL" id="VJNA01000006">
    <property type="protein sequence ID" value="TSE26598.1"/>
    <property type="molecule type" value="Genomic_DNA"/>
</dbReference>
<dbReference type="SMART" id="SM00382">
    <property type="entry name" value="AAA"/>
    <property type="match status" value="2"/>
</dbReference>
<evidence type="ECO:0000256" key="5">
    <source>
        <dbReference type="ARBA" id="ARBA00022741"/>
    </source>
</evidence>
<dbReference type="PROSITE" id="PS50893">
    <property type="entry name" value="ABC_TRANSPORTER_2"/>
    <property type="match status" value="2"/>
</dbReference>
<dbReference type="InterPro" id="IPR017871">
    <property type="entry name" value="ABC_transporter-like_CS"/>
</dbReference>
<dbReference type="PANTHER" id="PTHR43297:SF2">
    <property type="entry name" value="DIPEPTIDE TRANSPORT ATP-BINDING PROTEIN DPPD"/>
    <property type="match status" value="1"/>
</dbReference>
<dbReference type="RefSeq" id="WP_185969545.1">
    <property type="nucleotide sequence ID" value="NZ_VJNA01000006.1"/>
</dbReference>
<gene>
    <name evidence="9" type="primary">gsiA</name>
    <name evidence="9" type="ORF">Taqua_00634</name>
</gene>
<feature type="domain" description="ABC transporter" evidence="8">
    <location>
        <begin position="277"/>
        <end position="536"/>
    </location>
</feature>
<comment type="subcellular location">
    <subcellularLocation>
        <location evidence="1">Cell inner membrane</location>
        <topology evidence="1">Peripheral membrane protein</topology>
    </subcellularLocation>
</comment>